<evidence type="ECO:0000313" key="2">
    <source>
        <dbReference type="Proteomes" id="UP000002357"/>
    </source>
</evidence>
<evidence type="ECO:0000313" key="1">
    <source>
        <dbReference type="EMBL" id="EFG03703.2"/>
    </source>
</evidence>
<name>B5GUJ4_STRCL</name>
<accession>B5GUJ4</accession>
<sequence>MTPTPVEHPTVDTAPKDLWDRTTVRTDAETDPALVLAYARHAGHDQAVALYGTTATRILHAVLEDHRAGFPGRAPPR</sequence>
<keyword evidence="2" id="KW-1185">Reference proteome</keyword>
<dbReference type="RefSeq" id="WP_003955503.1">
    <property type="nucleotide sequence ID" value="NZ_CM000914.1"/>
</dbReference>
<gene>
    <name evidence="1" type="ORF">SCLAV_p0212</name>
</gene>
<protein>
    <submittedName>
        <fullName evidence="1">Uncharacterized protein</fullName>
    </submittedName>
</protein>
<reference evidence="1 2" key="1">
    <citation type="journal article" date="2010" name="Genome Biol. Evol.">
        <title>The sequence of a 1.8-mb bacterial linear plasmid reveals a rich evolutionary reservoir of secondary metabolic pathways.</title>
        <authorList>
            <person name="Medema M.H."/>
            <person name="Trefzer A."/>
            <person name="Kovalchuk A."/>
            <person name="van den Berg M."/>
            <person name="Mueller U."/>
            <person name="Heijne W."/>
            <person name="Wu L."/>
            <person name="Alam M.T."/>
            <person name="Ronning C.M."/>
            <person name="Nierman W.C."/>
            <person name="Bovenberg R.A.L."/>
            <person name="Breitling R."/>
            <person name="Takano E."/>
        </authorList>
    </citation>
    <scope>NUCLEOTIDE SEQUENCE [LARGE SCALE GENOMIC DNA]</scope>
    <source>
        <strain evidence="2">ATCC 27064 / DSM 738 / JCM 4710 / NBRC 13307 / NCIMB 12785 / NRRL 3585 / VKM Ac-602</strain>
        <plasmid evidence="1">pSCL4</plasmid>
    </source>
</reference>
<organism evidence="1 2">
    <name type="scientific">Streptomyces clavuligerus</name>
    <dbReference type="NCBI Taxonomy" id="1901"/>
    <lineage>
        <taxon>Bacteria</taxon>
        <taxon>Bacillati</taxon>
        <taxon>Actinomycetota</taxon>
        <taxon>Actinomycetes</taxon>
        <taxon>Kitasatosporales</taxon>
        <taxon>Streptomycetaceae</taxon>
        <taxon>Streptomyces</taxon>
    </lineage>
</organism>
<keyword evidence="1" id="KW-0614">Plasmid</keyword>
<dbReference type="GeneID" id="93733424"/>
<dbReference type="Proteomes" id="UP000002357">
    <property type="component" value="Plasmid pSCL4"/>
</dbReference>
<proteinExistence type="predicted"/>
<dbReference type="EMBL" id="CM000914">
    <property type="protein sequence ID" value="EFG03703.2"/>
    <property type="molecule type" value="Genomic_DNA"/>
</dbReference>
<dbReference type="AlphaFoldDB" id="B5GUJ4"/>
<geneLocation type="plasmid" evidence="1 2">
    <name>pSCL4</name>
</geneLocation>